<accession>A0ACC0Z9F9</accession>
<name>A0ACC0Z9F9_9ROSI</name>
<evidence type="ECO:0000313" key="2">
    <source>
        <dbReference type="Proteomes" id="UP001163603"/>
    </source>
</evidence>
<protein>
    <submittedName>
        <fullName evidence="1">Uncharacterized protein</fullName>
    </submittedName>
</protein>
<dbReference type="Proteomes" id="UP001163603">
    <property type="component" value="Chromosome 2"/>
</dbReference>
<proteinExistence type="predicted"/>
<reference evidence="2" key="1">
    <citation type="journal article" date="2023" name="G3 (Bethesda)">
        <title>Genome assembly and association tests identify interacting loci associated with vigor, precocity, and sex in interspecific pistachio rootstocks.</title>
        <authorList>
            <person name="Palmer W."/>
            <person name="Jacygrad E."/>
            <person name="Sagayaradj S."/>
            <person name="Cavanaugh K."/>
            <person name="Han R."/>
            <person name="Bertier L."/>
            <person name="Beede B."/>
            <person name="Kafkas S."/>
            <person name="Golino D."/>
            <person name="Preece J."/>
            <person name="Michelmore R."/>
        </authorList>
    </citation>
    <scope>NUCLEOTIDE SEQUENCE [LARGE SCALE GENOMIC DNA]</scope>
</reference>
<dbReference type="EMBL" id="CM047737">
    <property type="protein sequence ID" value="KAJ0048196.1"/>
    <property type="molecule type" value="Genomic_DNA"/>
</dbReference>
<evidence type="ECO:0000313" key="1">
    <source>
        <dbReference type="EMBL" id="KAJ0048196.1"/>
    </source>
</evidence>
<gene>
    <name evidence="1" type="ORF">Pint_16785</name>
</gene>
<organism evidence="1 2">
    <name type="scientific">Pistacia integerrima</name>
    <dbReference type="NCBI Taxonomy" id="434235"/>
    <lineage>
        <taxon>Eukaryota</taxon>
        <taxon>Viridiplantae</taxon>
        <taxon>Streptophyta</taxon>
        <taxon>Embryophyta</taxon>
        <taxon>Tracheophyta</taxon>
        <taxon>Spermatophyta</taxon>
        <taxon>Magnoliopsida</taxon>
        <taxon>eudicotyledons</taxon>
        <taxon>Gunneridae</taxon>
        <taxon>Pentapetalae</taxon>
        <taxon>rosids</taxon>
        <taxon>malvids</taxon>
        <taxon>Sapindales</taxon>
        <taxon>Anacardiaceae</taxon>
        <taxon>Pistacia</taxon>
    </lineage>
</organism>
<comment type="caution">
    <text evidence="1">The sequence shown here is derived from an EMBL/GenBank/DDBJ whole genome shotgun (WGS) entry which is preliminary data.</text>
</comment>
<keyword evidence="2" id="KW-1185">Reference proteome</keyword>
<sequence length="30" mass="3459">MLTVVQTFMLPPILSILQPLNLMTVMTQWV</sequence>